<evidence type="ECO:0000313" key="3">
    <source>
        <dbReference type="Proteomes" id="UP000824890"/>
    </source>
</evidence>
<evidence type="ECO:0000313" key="2">
    <source>
        <dbReference type="EMBL" id="KAH0888297.1"/>
    </source>
</evidence>
<reference evidence="2 3" key="1">
    <citation type="submission" date="2021-05" db="EMBL/GenBank/DDBJ databases">
        <title>Genome Assembly of Synthetic Allotetraploid Brassica napus Reveals Homoeologous Exchanges between Subgenomes.</title>
        <authorList>
            <person name="Davis J.T."/>
        </authorList>
    </citation>
    <scope>NUCLEOTIDE SEQUENCE [LARGE SCALE GENOMIC DNA]</scope>
    <source>
        <strain evidence="3">cv. Da-Ae</strain>
        <tissue evidence="2">Seedling</tissue>
    </source>
</reference>
<proteinExistence type="predicted"/>
<protein>
    <submittedName>
        <fullName evidence="2">Uncharacterized protein</fullName>
    </submittedName>
</protein>
<comment type="caution">
    <text evidence="2">The sequence shown here is derived from an EMBL/GenBank/DDBJ whole genome shotgun (WGS) entry which is preliminary data.</text>
</comment>
<dbReference type="EMBL" id="JAGKQM010000013">
    <property type="protein sequence ID" value="KAH0888297.1"/>
    <property type="molecule type" value="Genomic_DNA"/>
</dbReference>
<name>A0ABQ8A6X6_BRANA</name>
<feature type="compositionally biased region" description="Acidic residues" evidence="1">
    <location>
        <begin position="37"/>
        <end position="55"/>
    </location>
</feature>
<sequence>MEAVIKGKEKEGILRTDSAVPDDDSGKGSTSAGVLVDDLEEGEISEDSVDSDDQKEDNIIKTDENMKKDEESLWITKHSKNYRRAIR</sequence>
<feature type="compositionally biased region" description="Basic and acidic residues" evidence="1">
    <location>
        <begin position="1"/>
        <end position="14"/>
    </location>
</feature>
<accession>A0ABQ8A6X6</accession>
<gene>
    <name evidence="2" type="ORF">HID58_050726</name>
</gene>
<dbReference type="Proteomes" id="UP000824890">
    <property type="component" value="Unassembled WGS sequence"/>
</dbReference>
<organism evidence="2 3">
    <name type="scientific">Brassica napus</name>
    <name type="common">Rape</name>
    <dbReference type="NCBI Taxonomy" id="3708"/>
    <lineage>
        <taxon>Eukaryota</taxon>
        <taxon>Viridiplantae</taxon>
        <taxon>Streptophyta</taxon>
        <taxon>Embryophyta</taxon>
        <taxon>Tracheophyta</taxon>
        <taxon>Spermatophyta</taxon>
        <taxon>Magnoliopsida</taxon>
        <taxon>eudicotyledons</taxon>
        <taxon>Gunneridae</taxon>
        <taxon>Pentapetalae</taxon>
        <taxon>rosids</taxon>
        <taxon>malvids</taxon>
        <taxon>Brassicales</taxon>
        <taxon>Brassicaceae</taxon>
        <taxon>Brassiceae</taxon>
        <taxon>Brassica</taxon>
    </lineage>
</organism>
<keyword evidence="3" id="KW-1185">Reference proteome</keyword>
<evidence type="ECO:0000256" key="1">
    <source>
        <dbReference type="SAM" id="MobiDB-lite"/>
    </source>
</evidence>
<feature type="region of interest" description="Disordered" evidence="1">
    <location>
        <begin position="1"/>
        <end position="64"/>
    </location>
</feature>